<keyword evidence="2" id="KW-0238">DNA-binding</keyword>
<reference evidence="6" key="1">
    <citation type="submission" date="2006-02" db="EMBL/GenBank/DDBJ databases">
        <title>Complete sequence of chromosome of Rhodoferax ferrireducens DSM 15236.</title>
        <authorList>
            <person name="Copeland A."/>
            <person name="Lucas S."/>
            <person name="Lapidus A."/>
            <person name="Barry K."/>
            <person name="Detter J.C."/>
            <person name="Glavina del Rio T."/>
            <person name="Hammon N."/>
            <person name="Israni S."/>
            <person name="Pitluck S."/>
            <person name="Brettin T."/>
            <person name="Bruce D."/>
            <person name="Han C."/>
            <person name="Tapia R."/>
            <person name="Gilna P."/>
            <person name="Kiss H."/>
            <person name="Schmutz J."/>
            <person name="Larimer F."/>
            <person name="Land M."/>
            <person name="Kyrpides N."/>
            <person name="Ivanova N."/>
            <person name="Richardson P."/>
        </authorList>
    </citation>
    <scope>NUCLEOTIDE SEQUENCE [LARGE SCALE GENOMIC DNA]</scope>
    <source>
        <strain evidence="6">ATCC BAA-621 / DSM 15236 / T118</strain>
    </source>
</reference>
<dbReference type="PANTHER" id="PTHR47894:SF1">
    <property type="entry name" value="HTH-TYPE TRANSCRIPTIONAL REGULATOR VQSM"/>
    <property type="match status" value="1"/>
</dbReference>
<feature type="domain" description="HTH araC/xylS-type" evidence="4">
    <location>
        <begin position="238"/>
        <end position="335"/>
    </location>
</feature>
<dbReference type="Proteomes" id="UP000008332">
    <property type="component" value="Chromosome"/>
</dbReference>
<dbReference type="Pfam" id="PF12625">
    <property type="entry name" value="Arabinose_bd"/>
    <property type="match status" value="1"/>
</dbReference>
<evidence type="ECO:0000256" key="1">
    <source>
        <dbReference type="ARBA" id="ARBA00023015"/>
    </source>
</evidence>
<keyword evidence="1" id="KW-0805">Transcription regulation</keyword>
<dbReference type="HOGENOM" id="CLU_047522_0_1_4"/>
<dbReference type="KEGG" id="rfr:Rfer_2050"/>
<evidence type="ECO:0000256" key="2">
    <source>
        <dbReference type="ARBA" id="ARBA00023125"/>
    </source>
</evidence>
<dbReference type="InterPro" id="IPR018060">
    <property type="entry name" value="HTH_AraC"/>
</dbReference>
<proteinExistence type="predicted"/>
<dbReference type="PROSITE" id="PS01124">
    <property type="entry name" value="HTH_ARAC_FAMILY_2"/>
    <property type="match status" value="1"/>
</dbReference>
<dbReference type="OrthoDB" id="6506763at2"/>
<evidence type="ECO:0000313" key="6">
    <source>
        <dbReference type="Proteomes" id="UP000008332"/>
    </source>
</evidence>
<dbReference type="RefSeq" id="WP_011464343.1">
    <property type="nucleotide sequence ID" value="NC_007908.1"/>
</dbReference>
<evidence type="ECO:0000256" key="3">
    <source>
        <dbReference type="ARBA" id="ARBA00023163"/>
    </source>
</evidence>
<sequence length="341" mass="38002">MRNPSPTIPMSFVQNLLMGATRMLAPEAIDELLRQAGIAPTLLPQRGARATREQFVRLYQITALSIGDEMLGLWSRPIRAGTLKYLGLSLLDAPSVWVAMYRFTRFWNLLLDDYALQLSRQNQCVTIALKPLGALTTPTIFGHELMVKLIHGVASWLVGRELPIETLGFGFARPAHFAEYAQLFPGPVSFDQSCTSVSFAEQVLRQPFHRTKIELVKFVKRAPDDWLFVTFDHGPTSTRVREYLLAHSGADQSLDAVAAALFMSGRSLSRGLALEGGTFQRIKDEMRRDLAIERLVTTRESIDRIAALAGFDNTPAFHRAFRAWTGSTPGAYRRPAVIPSA</sequence>
<protein>
    <submittedName>
        <fullName evidence="5">Transcriptional regulator, AraC family</fullName>
    </submittedName>
</protein>
<evidence type="ECO:0000313" key="5">
    <source>
        <dbReference type="EMBL" id="ABD69775.1"/>
    </source>
</evidence>
<dbReference type="GO" id="GO:0000976">
    <property type="term" value="F:transcription cis-regulatory region binding"/>
    <property type="evidence" value="ECO:0007669"/>
    <property type="project" value="TreeGrafter"/>
</dbReference>
<dbReference type="SUPFAM" id="SSF46689">
    <property type="entry name" value="Homeodomain-like"/>
    <property type="match status" value="1"/>
</dbReference>
<dbReference type="SMART" id="SM00342">
    <property type="entry name" value="HTH_ARAC"/>
    <property type="match status" value="1"/>
</dbReference>
<dbReference type="GO" id="GO:0005829">
    <property type="term" value="C:cytosol"/>
    <property type="evidence" value="ECO:0007669"/>
    <property type="project" value="TreeGrafter"/>
</dbReference>
<organism evidence="5 6">
    <name type="scientific">Albidiferax ferrireducens (strain ATCC BAA-621 / DSM 15236 / T118)</name>
    <name type="common">Rhodoferax ferrireducens</name>
    <dbReference type="NCBI Taxonomy" id="338969"/>
    <lineage>
        <taxon>Bacteria</taxon>
        <taxon>Pseudomonadati</taxon>
        <taxon>Pseudomonadota</taxon>
        <taxon>Betaproteobacteria</taxon>
        <taxon>Burkholderiales</taxon>
        <taxon>Comamonadaceae</taxon>
        <taxon>Rhodoferax</taxon>
    </lineage>
</organism>
<accession>Q21WS8</accession>
<dbReference type="Pfam" id="PF12833">
    <property type="entry name" value="HTH_18"/>
    <property type="match status" value="1"/>
</dbReference>
<dbReference type="InterPro" id="IPR009057">
    <property type="entry name" value="Homeodomain-like_sf"/>
</dbReference>
<dbReference type="Gene3D" id="1.10.10.60">
    <property type="entry name" value="Homeodomain-like"/>
    <property type="match status" value="1"/>
</dbReference>
<dbReference type="EMBL" id="CP000267">
    <property type="protein sequence ID" value="ABD69775.1"/>
    <property type="molecule type" value="Genomic_DNA"/>
</dbReference>
<dbReference type="PANTHER" id="PTHR47894">
    <property type="entry name" value="HTH-TYPE TRANSCRIPTIONAL REGULATOR GADX"/>
    <property type="match status" value="1"/>
</dbReference>
<dbReference type="InterPro" id="IPR032687">
    <property type="entry name" value="AraC-type_N"/>
</dbReference>
<name>Q21WS8_ALBFT</name>
<keyword evidence="3" id="KW-0804">Transcription</keyword>
<keyword evidence="6" id="KW-1185">Reference proteome</keyword>
<dbReference type="eggNOG" id="COG2207">
    <property type="taxonomic scope" value="Bacteria"/>
</dbReference>
<dbReference type="STRING" id="338969.Rfer_2050"/>
<dbReference type="AlphaFoldDB" id="Q21WS8"/>
<gene>
    <name evidence="5" type="ordered locus">Rfer_2050</name>
</gene>
<dbReference type="GO" id="GO:0003700">
    <property type="term" value="F:DNA-binding transcription factor activity"/>
    <property type="evidence" value="ECO:0007669"/>
    <property type="project" value="InterPro"/>
</dbReference>
<evidence type="ECO:0000259" key="4">
    <source>
        <dbReference type="PROSITE" id="PS01124"/>
    </source>
</evidence>